<name>A0A0A9AGA8_ARUDO</name>
<proteinExistence type="predicted"/>
<protein>
    <submittedName>
        <fullName evidence="1">Uncharacterized protein</fullName>
    </submittedName>
</protein>
<evidence type="ECO:0000313" key="1">
    <source>
        <dbReference type="EMBL" id="JAD46102.1"/>
    </source>
</evidence>
<reference evidence="1" key="1">
    <citation type="submission" date="2014-09" db="EMBL/GenBank/DDBJ databases">
        <authorList>
            <person name="Magalhaes I.L.F."/>
            <person name="Oliveira U."/>
            <person name="Santos F.R."/>
            <person name="Vidigal T.H.D.A."/>
            <person name="Brescovit A.D."/>
            <person name="Santos A.J."/>
        </authorList>
    </citation>
    <scope>NUCLEOTIDE SEQUENCE</scope>
    <source>
        <tissue evidence="1">Shoot tissue taken approximately 20 cm above the soil surface</tissue>
    </source>
</reference>
<sequence length="25" mass="2794">MNSEGTNFHGLMHTETQNFLVDLAS</sequence>
<accession>A0A0A9AGA8</accession>
<dbReference type="EMBL" id="GBRH01251793">
    <property type="protein sequence ID" value="JAD46102.1"/>
    <property type="molecule type" value="Transcribed_RNA"/>
</dbReference>
<organism evidence="1">
    <name type="scientific">Arundo donax</name>
    <name type="common">Giant reed</name>
    <name type="synonym">Donax arundinaceus</name>
    <dbReference type="NCBI Taxonomy" id="35708"/>
    <lineage>
        <taxon>Eukaryota</taxon>
        <taxon>Viridiplantae</taxon>
        <taxon>Streptophyta</taxon>
        <taxon>Embryophyta</taxon>
        <taxon>Tracheophyta</taxon>
        <taxon>Spermatophyta</taxon>
        <taxon>Magnoliopsida</taxon>
        <taxon>Liliopsida</taxon>
        <taxon>Poales</taxon>
        <taxon>Poaceae</taxon>
        <taxon>PACMAD clade</taxon>
        <taxon>Arundinoideae</taxon>
        <taxon>Arundineae</taxon>
        <taxon>Arundo</taxon>
    </lineage>
</organism>
<dbReference type="AlphaFoldDB" id="A0A0A9AGA8"/>
<reference evidence="1" key="2">
    <citation type="journal article" date="2015" name="Data Brief">
        <title>Shoot transcriptome of the giant reed, Arundo donax.</title>
        <authorList>
            <person name="Barrero R.A."/>
            <person name="Guerrero F.D."/>
            <person name="Moolhuijzen P."/>
            <person name="Goolsby J.A."/>
            <person name="Tidwell J."/>
            <person name="Bellgard S.E."/>
            <person name="Bellgard M.I."/>
        </authorList>
    </citation>
    <scope>NUCLEOTIDE SEQUENCE</scope>
    <source>
        <tissue evidence="1">Shoot tissue taken approximately 20 cm above the soil surface</tissue>
    </source>
</reference>